<organism evidence="2 3">
    <name type="scientific">Carboxydocella sporoproducens DSM 16521</name>
    <dbReference type="NCBI Taxonomy" id="1121270"/>
    <lineage>
        <taxon>Bacteria</taxon>
        <taxon>Bacillati</taxon>
        <taxon>Bacillota</taxon>
        <taxon>Clostridia</taxon>
        <taxon>Eubacteriales</taxon>
        <taxon>Clostridiales Family XVI. Incertae Sedis</taxon>
        <taxon>Carboxydocella</taxon>
    </lineage>
</organism>
<proteinExistence type="predicted"/>
<dbReference type="AlphaFoldDB" id="A0A1T4SAA6"/>
<name>A0A1T4SAA6_9FIRM</name>
<dbReference type="Pfam" id="PF06686">
    <property type="entry name" value="SpoIIIAC"/>
    <property type="match status" value="1"/>
</dbReference>
<evidence type="ECO:0000313" key="2">
    <source>
        <dbReference type="EMBL" id="SKA24808.1"/>
    </source>
</evidence>
<dbReference type="RefSeq" id="WP_078666498.1">
    <property type="nucleotide sequence ID" value="NZ_FUXM01000047.1"/>
</dbReference>
<evidence type="ECO:0000256" key="1">
    <source>
        <dbReference type="SAM" id="Phobius"/>
    </source>
</evidence>
<keyword evidence="1" id="KW-0472">Membrane</keyword>
<accession>A0A1T4SAA6</accession>
<protein>
    <submittedName>
        <fullName evidence="2">Stage III sporulation protein AC</fullName>
    </submittedName>
</protein>
<keyword evidence="1" id="KW-0812">Transmembrane</keyword>
<feature type="transmembrane region" description="Helical" evidence="1">
    <location>
        <begin position="6"/>
        <end position="26"/>
    </location>
</feature>
<dbReference type="InterPro" id="IPR025664">
    <property type="entry name" value="Spore_III_AC/AD"/>
</dbReference>
<gene>
    <name evidence="2" type="ORF">SAMN02745885_02530</name>
</gene>
<feature type="transmembrane region" description="Helical" evidence="1">
    <location>
        <begin position="38"/>
        <end position="58"/>
    </location>
</feature>
<reference evidence="3" key="1">
    <citation type="submission" date="2017-02" db="EMBL/GenBank/DDBJ databases">
        <authorList>
            <person name="Varghese N."/>
            <person name="Submissions S."/>
        </authorList>
    </citation>
    <scope>NUCLEOTIDE SEQUENCE [LARGE SCALE GENOMIC DNA]</scope>
    <source>
        <strain evidence="3">DSM 16521</strain>
    </source>
</reference>
<keyword evidence="3" id="KW-1185">Reference proteome</keyword>
<dbReference type="InterPro" id="IPR009570">
    <property type="entry name" value="Spore_III_AC"/>
</dbReference>
<keyword evidence="1" id="KW-1133">Transmembrane helix</keyword>
<dbReference type="NCBIfam" id="TIGR02848">
    <property type="entry name" value="spore_III_AC"/>
    <property type="match status" value="1"/>
</dbReference>
<sequence>MKIVNLQLLFQIAGLGVLLMVIMAVLKEAKNEEIGKMAVLAGIVMVLVVVVKLLGDLFQEVKSVFMLY</sequence>
<dbReference type="EMBL" id="FUXM01000047">
    <property type="protein sequence ID" value="SKA24808.1"/>
    <property type="molecule type" value="Genomic_DNA"/>
</dbReference>
<evidence type="ECO:0000313" key="3">
    <source>
        <dbReference type="Proteomes" id="UP000189933"/>
    </source>
</evidence>
<dbReference type="Proteomes" id="UP000189933">
    <property type="component" value="Unassembled WGS sequence"/>
</dbReference>